<evidence type="ECO:0000256" key="1">
    <source>
        <dbReference type="SAM" id="MobiDB-lite"/>
    </source>
</evidence>
<dbReference type="PROSITE" id="PS51257">
    <property type="entry name" value="PROKAR_LIPOPROTEIN"/>
    <property type="match status" value="1"/>
</dbReference>
<name>A0ABU3DB65_9FLAO</name>
<protein>
    <recommendedName>
        <fullName evidence="5">Lipoprotein</fullName>
    </recommendedName>
</protein>
<feature type="compositionally biased region" description="Basic and acidic residues" evidence="1">
    <location>
        <begin position="31"/>
        <end position="40"/>
    </location>
</feature>
<accession>A0ABU3DB65</accession>
<gene>
    <name evidence="3" type="ORF">RM539_19210</name>
</gene>
<evidence type="ECO:0000313" key="4">
    <source>
        <dbReference type="Proteomes" id="UP001262582"/>
    </source>
</evidence>
<proteinExistence type="predicted"/>
<dbReference type="Proteomes" id="UP001262582">
    <property type="component" value="Unassembled WGS sequence"/>
</dbReference>
<keyword evidence="2" id="KW-0732">Signal</keyword>
<evidence type="ECO:0008006" key="5">
    <source>
        <dbReference type="Google" id="ProtNLM"/>
    </source>
</evidence>
<comment type="caution">
    <text evidence="3">The sequence shown here is derived from an EMBL/GenBank/DDBJ whole genome shotgun (WGS) entry which is preliminary data.</text>
</comment>
<sequence>MKVKNVFQLSLLLLSVTVFSCKNAEENSTQSKKDVPESSQEKNSITLEKLEGSTSYPGASLKLLEPETSEVNDTSLNFNFEVQDYELGKQTDSPLASKLANSEKGQHIHFIVDNDPYAAHYEPQFQKDFSEGTHNIVAFLSRSYHESVKNMNSFVAKTFQIGTEKDAGDKVDLSKPTLIYSRPKGEYSGKDTNNLLLDFFLLNTELSENGNKVKATINDTEFILSEWVPYVINGLPKGKVKIRLQLLDVQGNVVDGAYNDVTREITLSE</sequence>
<feature type="chain" id="PRO_5046196281" description="Lipoprotein" evidence="2">
    <location>
        <begin position="25"/>
        <end position="269"/>
    </location>
</feature>
<evidence type="ECO:0000256" key="2">
    <source>
        <dbReference type="SAM" id="SignalP"/>
    </source>
</evidence>
<evidence type="ECO:0000313" key="3">
    <source>
        <dbReference type="EMBL" id="MDT0678711.1"/>
    </source>
</evidence>
<feature type="signal peptide" evidence="2">
    <location>
        <begin position="1"/>
        <end position="24"/>
    </location>
</feature>
<dbReference type="EMBL" id="JAVRHK010000032">
    <property type="protein sequence ID" value="MDT0678711.1"/>
    <property type="molecule type" value="Genomic_DNA"/>
</dbReference>
<keyword evidence="4" id="KW-1185">Reference proteome</keyword>
<feature type="region of interest" description="Disordered" evidence="1">
    <location>
        <begin position="25"/>
        <end position="49"/>
    </location>
</feature>
<reference evidence="3 4" key="1">
    <citation type="submission" date="2023-09" db="EMBL/GenBank/DDBJ databases">
        <authorList>
            <person name="Rey-Velasco X."/>
        </authorList>
    </citation>
    <scope>NUCLEOTIDE SEQUENCE [LARGE SCALE GENOMIC DNA]</scope>
    <source>
        <strain evidence="3 4">F117</strain>
    </source>
</reference>
<organism evidence="3 4">
    <name type="scientific">Autumnicola musiva</name>
    <dbReference type="NCBI Taxonomy" id="3075589"/>
    <lineage>
        <taxon>Bacteria</taxon>
        <taxon>Pseudomonadati</taxon>
        <taxon>Bacteroidota</taxon>
        <taxon>Flavobacteriia</taxon>
        <taxon>Flavobacteriales</taxon>
        <taxon>Flavobacteriaceae</taxon>
        <taxon>Autumnicola</taxon>
    </lineage>
</organism>
<dbReference type="RefSeq" id="WP_311505044.1">
    <property type="nucleotide sequence ID" value="NZ_JAVRHK010000032.1"/>
</dbReference>